<name>A0A1C4YBE8_9ACTN</name>
<gene>
    <name evidence="1" type="ORF">GA0070558_13938</name>
</gene>
<dbReference type="InterPro" id="IPR025968">
    <property type="entry name" value="YwqJ_deaminase"/>
</dbReference>
<dbReference type="Proteomes" id="UP000199375">
    <property type="component" value="Unassembled WGS sequence"/>
</dbReference>
<dbReference type="EMBL" id="FMCW01000039">
    <property type="protein sequence ID" value="SCF18039.1"/>
    <property type="molecule type" value="Genomic_DNA"/>
</dbReference>
<proteinExistence type="predicted"/>
<organism evidence="1 2">
    <name type="scientific">Micromonospora haikouensis</name>
    <dbReference type="NCBI Taxonomy" id="686309"/>
    <lineage>
        <taxon>Bacteria</taxon>
        <taxon>Bacillati</taxon>
        <taxon>Actinomycetota</taxon>
        <taxon>Actinomycetes</taxon>
        <taxon>Micromonosporales</taxon>
        <taxon>Micromonosporaceae</taxon>
        <taxon>Micromonospora</taxon>
    </lineage>
</organism>
<protein>
    <submittedName>
        <fullName evidence="1">YwqJ-like deaminase</fullName>
    </submittedName>
</protein>
<evidence type="ECO:0000313" key="1">
    <source>
        <dbReference type="EMBL" id="SCF18039.1"/>
    </source>
</evidence>
<sequence>MGSGNFGWVIDRQQAEQLATVWAHRDSQRLGHECAPLVEEFDLGYLITSTVTASAAVPPGDLPTTVVDKETGEVSTWPRLPFPAVREMYRRSRPAQPAPRTVDPASQLLREIRRLPTPGTAAHLTVGGRMHRAWGAKGEAVLRHHRLVREYLDAQPPGHLVRGVDRHAELIVVSDVLHEHDHQRVAEGRAPATLDEARVLFAGSQFELYWVREPGDPAGGPGDRPCDSCLRFLVHMNVLPWSDLGFRQPRVPDPAPAPEPGRFPDEVAHALVAAGWAPHVGDEIMAAAAVRDVTAVAGANHTHVAFPAAVEAITRFPGLIGSRRGPGQQVWISRFDIMPHLVAHNADTLADFAAVLGVRLFPLGTENQESIIAVDERGRVFALDQAGEWFLGDDIDAALTTLLLGRAPARVHDDGTW</sequence>
<dbReference type="Pfam" id="PF14433">
    <property type="entry name" value="SUKH-3"/>
    <property type="match status" value="1"/>
</dbReference>
<reference evidence="1 2" key="1">
    <citation type="submission" date="2016-06" db="EMBL/GenBank/DDBJ databases">
        <authorList>
            <person name="Kjaerup R.B."/>
            <person name="Dalgaard T.S."/>
            <person name="Juul-Madsen H.R."/>
        </authorList>
    </citation>
    <scope>NUCLEOTIDE SEQUENCE [LARGE SCALE GENOMIC DNA]</scope>
    <source>
        <strain evidence="1 2">DSM 45626</strain>
    </source>
</reference>
<accession>A0A1C4YBE8</accession>
<dbReference type="InterPro" id="IPR025850">
    <property type="entry name" value="SUKH-3"/>
</dbReference>
<evidence type="ECO:0000313" key="2">
    <source>
        <dbReference type="Proteomes" id="UP000199375"/>
    </source>
</evidence>
<dbReference type="Pfam" id="PF14431">
    <property type="entry name" value="YwqJ-deaminase"/>
    <property type="match status" value="1"/>
</dbReference>
<dbReference type="AlphaFoldDB" id="A0A1C4YBE8"/>